<dbReference type="GO" id="GO:0006281">
    <property type="term" value="P:DNA repair"/>
    <property type="evidence" value="ECO:0007669"/>
    <property type="project" value="InterPro"/>
</dbReference>
<dbReference type="GO" id="GO:0016788">
    <property type="term" value="F:hydrolase activity, acting on ester bonds"/>
    <property type="evidence" value="ECO:0007669"/>
    <property type="project" value="InterPro"/>
</dbReference>
<dbReference type="Gene3D" id="3.30.420.10">
    <property type="entry name" value="Ribonuclease H-like superfamily/Ribonuclease H"/>
    <property type="match status" value="1"/>
</dbReference>
<evidence type="ECO:0000313" key="2">
    <source>
        <dbReference type="EMBL" id="QHS88413.1"/>
    </source>
</evidence>
<dbReference type="GO" id="GO:0006310">
    <property type="term" value="P:DNA recombination"/>
    <property type="evidence" value="ECO:0007669"/>
    <property type="project" value="InterPro"/>
</dbReference>
<dbReference type="InterPro" id="IPR006932">
    <property type="entry name" value="HJ-resolvase_A22"/>
</dbReference>
<dbReference type="GO" id="GO:0000400">
    <property type="term" value="F:four-way junction DNA binding"/>
    <property type="evidence" value="ECO:0007669"/>
    <property type="project" value="InterPro"/>
</dbReference>
<organism evidence="2">
    <name type="scientific">viral metagenome</name>
    <dbReference type="NCBI Taxonomy" id="1070528"/>
    <lineage>
        <taxon>unclassified sequences</taxon>
        <taxon>metagenomes</taxon>
        <taxon>organismal metagenomes</taxon>
    </lineage>
</organism>
<dbReference type="InterPro" id="IPR012337">
    <property type="entry name" value="RNaseH-like_sf"/>
</dbReference>
<keyword evidence="1" id="KW-0378">Hydrolase</keyword>
<sequence length="249" mass="28507">MLILSIDIGITHLAHCLVSVTDTFQIIDWEVLDLLGPQPTCTHFHKKQCKQPALFFRDTSFFCKKHALPIPPLSGLTKPQLAELCKLHSITECETKEYMVEQLHSKKLTDVKRKSAKTCSAIDLGKELVKQYERFAKVDIVVIENQIGPLANRMKMLQGMVMQYWIMKHAEVVCVSSVNKLKLFHKGPSTYAQRKKISVDCVRKLIAANNWNTGFEKHKKKDDLADTLLQAIWYLNNINADYLKLIVLI</sequence>
<dbReference type="InterPro" id="IPR036397">
    <property type="entry name" value="RNaseH_sf"/>
</dbReference>
<dbReference type="AlphaFoldDB" id="A0A6C0BAC1"/>
<protein>
    <recommendedName>
        <fullName evidence="3">Mitochondrial resolvase Ydc2 catalytic domain-containing protein</fullName>
    </recommendedName>
</protein>
<dbReference type="Pfam" id="PF04848">
    <property type="entry name" value="Pox_A22"/>
    <property type="match status" value="1"/>
</dbReference>
<reference evidence="2" key="1">
    <citation type="journal article" date="2020" name="Nature">
        <title>Giant virus diversity and host interactions through global metagenomics.</title>
        <authorList>
            <person name="Schulz F."/>
            <person name="Roux S."/>
            <person name="Paez-Espino D."/>
            <person name="Jungbluth S."/>
            <person name="Walsh D.A."/>
            <person name="Denef V.J."/>
            <person name="McMahon K.D."/>
            <person name="Konstantinidis K.T."/>
            <person name="Eloe-Fadrosh E.A."/>
            <person name="Kyrpides N.C."/>
            <person name="Woyke T."/>
        </authorList>
    </citation>
    <scope>NUCLEOTIDE SEQUENCE</scope>
    <source>
        <strain evidence="2">GVMAG-M-3300010158-55</strain>
    </source>
</reference>
<dbReference type="EMBL" id="MN739096">
    <property type="protein sequence ID" value="QHS88413.1"/>
    <property type="molecule type" value="Genomic_DNA"/>
</dbReference>
<evidence type="ECO:0000256" key="1">
    <source>
        <dbReference type="ARBA" id="ARBA00022801"/>
    </source>
</evidence>
<dbReference type="SUPFAM" id="SSF53098">
    <property type="entry name" value="Ribonuclease H-like"/>
    <property type="match status" value="1"/>
</dbReference>
<name>A0A6C0BAC1_9ZZZZ</name>
<evidence type="ECO:0008006" key="3">
    <source>
        <dbReference type="Google" id="ProtNLM"/>
    </source>
</evidence>
<dbReference type="GO" id="GO:0000287">
    <property type="term" value="F:magnesium ion binding"/>
    <property type="evidence" value="ECO:0007669"/>
    <property type="project" value="InterPro"/>
</dbReference>
<proteinExistence type="predicted"/>
<accession>A0A6C0BAC1</accession>